<accession>A0A6J7WU73</accession>
<dbReference type="Pfam" id="PF03237">
    <property type="entry name" value="Terminase_6N"/>
    <property type="match status" value="1"/>
</dbReference>
<proteinExistence type="predicted"/>
<dbReference type="InterPro" id="IPR027417">
    <property type="entry name" value="P-loop_NTPase"/>
</dbReference>
<dbReference type="Pfam" id="PF17289">
    <property type="entry name" value="Terminase_6C"/>
    <property type="match status" value="1"/>
</dbReference>
<evidence type="ECO:0000256" key="4">
    <source>
        <dbReference type="ARBA" id="ARBA00023219"/>
    </source>
</evidence>
<evidence type="ECO:0000313" key="6">
    <source>
        <dbReference type="EMBL" id="CAB5221320.1"/>
    </source>
</evidence>
<feature type="domain" description="Terminase large subunit gp17-like C-terminal" evidence="5">
    <location>
        <begin position="311"/>
        <end position="471"/>
    </location>
</feature>
<dbReference type="GO" id="GO:0005524">
    <property type="term" value="F:ATP binding"/>
    <property type="evidence" value="ECO:0007669"/>
    <property type="project" value="UniProtKB-KW"/>
</dbReference>
<sequence length="537" mass="61658">MTENSFYLGNKNLKRRDVKIQFTPEQIQEYLKCSKDIEYFCRTYVKIVNVDKGLIQFTPYLYQGRMFNEFESNRYTICKMPRQVGKTTGVVGYLLHKILFNENFNVAVLANKERQAREILGRVQLAYEWLPKWLQQGIVEWNKSFVELENGSKVFASSTSSSAIRGQSYNLIYLDEFAFVPRNIQDQFFASVFPTISSGQTTKLIITSTPNGMDLFYKIWVDSEQGRNSYGRVDVHWSDVPGRDEVWKDEMIRNTSVDQFRQEFECEFLGSSNTLIHPSVLSRLVFFNPVKEQYGVKVYEEPIKGHTYVMTVDVSEGLGLDSSAFVVTDVSVVPYQVVATYKSNLMSELLYPTLLANVGNYYNNAAILIETNIGSQVVNILHQDLEYDNVVMTRTSGRKGTILGGGNMQSRLGVKTTKSTKRIGCSNIKSLIETSKIILNDYDIINQLSTFVVDGSSYNAEEGHHDDLVMCLVLFAWMVSQEYFKEVSDTDVRRRILEDNERQMEEEMTPFGIFDDGMPEEMTRTVSDDEFERILLN</sequence>
<dbReference type="InterPro" id="IPR035421">
    <property type="entry name" value="Terminase_6C"/>
</dbReference>
<evidence type="ECO:0000259" key="5">
    <source>
        <dbReference type="Pfam" id="PF17289"/>
    </source>
</evidence>
<dbReference type="Gene3D" id="3.30.420.240">
    <property type="match status" value="1"/>
</dbReference>
<name>A0A6J7WU73_9CAUD</name>
<keyword evidence="2" id="KW-0547">Nucleotide-binding</keyword>
<keyword evidence="1" id="KW-1188">Viral release from host cell</keyword>
<dbReference type="Gene3D" id="3.40.50.300">
    <property type="entry name" value="P-loop containing nucleotide triphosphate hydrolases"/>
    <property type="match status" value="1"/>
</dbReference>
<organism evidence="6">
    <name type="scientific">uncultured Caudovirales phage</name>
    <dbReference type="NCBI Taxonomy" id="2100421"/>
    <lineage>
        <taxon>Viruses</taxon>
        <taxon>Duplodnaviria</taxon>
        <taxon>Heunggongvirae</taxon>
        <taxon>Uroviricota</taxon>
        <taxon>Caudoviricetes</taxon>
        <taxon>Peduoviridae</taxon>
        <taxon>Maltschvirus</taxon>
        <taxon>Maltschvirus maltsch</taxon>
    </lineage>
</organism>
<evidence type="ECO:0000256" key="3">
    <source>
        <dbReference type="ARBA" id="ARBA00022840"/>
    </source>
</evidence>
<reference evidence="6" key="1">
    <citation type="submission" date="2020-05" db="EMBL/GenBank/DDBJ databases">
        <authorList>
            <person name="Chiriac C."/>
            <person name="Salcher M."/>
            <person name="Ghai R."/>
            <person name="Kavagutti S V."/>
        </authorList>
    </citation>
    <scope>NUCLEOTIDE SEQUENCE</scope>
</reference>
<keyword evidence="4" id="KW-0231">Viral genome packaging</keyword>
<keyword evidence="3" id="KW-0067">ATP-binding</keyword>
<evidence type="ECO:0000256" key="1">
    <source>
        <dbReference type="ARBA" id="ARBA00022612"/>
    </source>
</evidence>
<evidence type="ECO:0000256" key="2">
    <source>
        <dbReference type="ARBA" id="ARBA00022741"/>
    </source>
</evidence>
<gene>
    <name evidence="6" type="ORF">UFOVP247_136</name>
</gene>
<protein>
    <submittedName>
        <fullName evidence="6">Large terminase protein</fullName>
    </submittedName>
</protein>
<dbReference type="EMBL" id="LR798288">
    <property type="protein sequence ID" value="CAB5221320.1"/>
    <property type="molecule type" value="Genomic_DNA"/>
</dbReference>